<keyword evidence="1" id="KW-0732">Signal</keyword>
<gene>
    <name evidence="2" type="ORF">PMEA_00015849</name>
</gene>
<evidence type="ECO:0000313" key="3">
    <source>
        <dbReference type="Proteomes" id="UP001159428"/>
    </source>
</evidence>
<feature type="signal peptide" evidence="1">
    <location>
        <begin position="1"/>
        <end position="24"/>
    </location>
</feature>
<dbReference type="Proteomes" id="UP001159428">
    <property type="component" value="Unassembled WGS sequence"/>
</dbReference>
<accession>A0AAU9X438</accession>
<comment type="caution">
    <text evidence="2">The sequence shown here is derived from an EMBL/GenBank/DDBJ whole genome shotgun (WGS) entry which is preliminary data.</text>
</comment>
<feature type="chain" id="PRO_5043482596" evidence="1">
    <location>
        <begin position="25"/>
        <end position="86"/>
    </location>
</feature>
<sequence>MVSRLFFALLVLSVILEFSSRCEAQSGRYICMFMTCKREELENPQASLADDNPVPLNEYRRNKLMRLSKLLHEKRNLFDDVQSDER</sequence>
<dbReference type="EMBL" id="CALNXJ010000029">
    <property type="protein sequence ID" value="CAH3135667.1"/>
    <property type="molecule type" value="Genomic_DNA"/>
</dbReference>
<protein>
    <submittedName>
        <fullName evidence="2">Uncharacterized protein</fullName>
    </submittedName>
</protein>
<proteinExistence type="predicted"/>
<reference evidence="2 3" key="1">
    <citation type="submission" date="2022-05" db="EMBL/GenBank/DDBJ databases">
        <authorList>
            <consortium name="Genoscope - CEA"/>
            <person name="William W."/>
        </authorList>
    </citation>
    <scope>NUCLEOTIDE SEQUENCE [LARGE SCALE GENOMIC DNA]</scope>
</reference>
<evidence type="ECO:0000313" key="2">
    <source>
        <dbReference type="EMBL" id="CAH3135667.1"/>
    </source>
</evidence>
<evidence type="ECO:0000256" key="1">
    <source>
        <dbReference type="SAM" id="SignalP"/>
    </source>
</evidence>
<keyword evidence="3" id="KW-1185">Reference proteome</keyword>
<dbReference type="AlphaFoldDB" id="A0AAU9X438"/>
<organism evidence="2 3">
    <name type="scientific">Pocillopora meandrina</name>
    <dbReference type="NCBI Taxonomy" id="46732"/>
    <lineage>
        <taxon>Eukaryota</taxon>
        <taxon>Metazoa</taxon>
        <taxon>Cnidaria</taxon>
        <taxon>Anthozoa</taxon>
        <taxon>Hexacorallia</taxon>
        <taxon>Scleractinia</taxon>
        <taxon>Astrocoeniina</taxon>
        <taxon>Pocilloporidae</taxon>
        <taxon>Pocillopora</taxon>
    </lineage>
</organism>
<name>A0AAU9X438_9CNID</name>